<proteinExistence type="predicted"/>
<dbReference type="EMBL" id="RJKE01000001">
    <property type="protein sequence ID" value="ROO84553.1"/>
    <property type="molecule type" value="Genomic_DNA"/>
</dbReference>
<dbReference type="OrthoDB" id="3536368at2"/>
<organism evidence="1 2">
    <name type="scientific">Actinocorallia herbida</name>
    <dbReference type="NCBI Taxonomy" id="58109"/>
    <lineage>
        <taxon>Bacteria</taxon>
        <taxon>Bacillati</taxon>
        <taxon>Actinomycetota</taxon>
        <taxon>Actinomycetes</taxon>
        <taxon>Streptosporangiales</taxon>
        <taxon>Thermomonosporaceae</taxon>
        <taxon>Actinocorallia</taxon>
    </lineage>
</organism>
<accession>A0A3N1CTB5</accession>
<name>A0A3N1CTB5_9ACTN</name>
<keyword evidence="2" id="KW-1185">Reference proteome</keyword>
<reference evidence="1 2" key="1">
    <citation type="submission" date="2018-11" db="EMBL/GenBank/DDBJ databases">
        <title>Sequencing the genomes of 1000 actinobacteria strains.</title>
        <authorList>
            <person name="Klenk H.-P."/>
        </authorList>
    </citation>
    <scope>NUCLEOTIDE SEQUENCE [LARGE SCALE GENOMIC DNA]</scope>
    <source>
        <strain evidence="1 2">DSM 44254</strain>
    </source>
</reference>
<comment type="caution">
    <text evidence="1">The sequence shown here is derived from an EMBL/GenBank/DDBJ whole genome shotgun (WGS) entry which is preliminary data.</text>
</comment>
<sequence length="85" mass="9886">MGAVEYSREGTPGKDDPQVARAMAVWDALTADEQRELFRSLYRRVEAYRRTSQVDHLVTFADSVEGMVRLESRTDLRQILRARRE</sequence>
<protein>
    <submittedName>
        <fullName evidence="1">Uncharacterized protein</fullName>
    </submittedName>
</protein>
<evidence type="ECO:0000313" key="2">
    <source>
        <dbReference type="Proteomes" id="UP000272400"/>
    </source>
</evidence>
<gene>
    <name evidence="1" type="ORF">EDD29_2080</name>
</gene>
<evidence type="ECO:0000313" key="1">
    <source>
        <dbReference type="EMBL" id="ROO84553.1"/>
    </source>
</evidence>
<dbReference type="AlphaFoldDB" id="A0A3N1CTB5"/>
<dbReference type="RefSeq" id="WP_123664156.1">
    <property type="nucleotide sequence ID" value="NZ_RJKE01000001.1"/>
</dbReference>
<dbReference type="Proteomes" id="UP000272400">
    <property type="component" value="Unassembled WGS sequence"/>
</dbReference>